<gene>
    <name evidence="2" type="ORF">Golax_004540</name>
</gene>
<dbReference type="InterPro" id="IPR012337">
    <property type="entry name" value="RNaseH-like_sf"/>
</dbReference>
<dbReference type="GO" id="GO:0003676">
    <property type="term" value="F:nucleic acid binding"/>
    <property type="evidence" value="ECO:0007669"/>
    <property type="project" value="InterPro"/>
</dbReference>
<comment type="caution">
    <text evidence="2">The sequence shown here is derived from an EMBL/GenBank/DDBJ whole genome shotgun (WGS) entry which is preliminary data.</text>
</comment>
<dbReference type="GO" id="GO:0004523">
    <property type="term" value="F:RNA-DNA hybrid ribonuclease activity"/>
    <property type="evidence" value="ECO:0007669"/>
    <property type="project" value="InterPro"/>
</dbReference>
<name>A0A7J9AZ22_9ROSI</name>
<dbReference type="InterPro" id="IPR052929">
    <property type="entry name" value="RNase_H-like_EbsB-rel"/>
</dbReference>
<evidence type="ECO:0000313" key="2">
    <source>
        <dbReference type="EMBL" id="MBA0729337.1"/>
    </source>
</evidence>
<protein>
    <recommendedName>
        <fullName evidence="1">RNase H type-1 domain-containing protein</fullName>
    </recommendedName>
</protein>
<accession>A0A7J9AZ22</accession>
<organism evidence="2 3">
    <name type="scientific">Gossypium laxum</name>
    <dbReference type="NCBI Taxonomy" id="34288"/>
    <lineage>
        <taxon>Eukaryota</taxon>
        <taxon>Viridiplantae</taxon>
        <taxon>Streptophyta</taxon>
        <taxon>Embryophyta</taxon>
        <taxon>Tracheophyta</taxon>
        <taxon>Spermatophyta</taxon>
        <taxon>Magnoliopsida</taxon>
        <taxon>eudicotyledons</taxon>
        <taxon>Gunneridae</taxon>
        <taxon>Pentapetalae</taxon>
        <taxon>rosids</taxon>
        <taxon>malvids</taxon>
        <taxon>Malvales</taxon>
        <taxon>Malvaceae</taxon>
        <taxon>Malvoideae</taxon>
        <taxon>Gossypium</taxon>
    </lineage>
</organism>
<evidence type="ECO:0000259" key="1">
    <source>
        <dbReference type="Pfam" id="PF13456"/>
    </source>
</evidence>
<keyword evidence="3" id="KW-1185">Reference proteome</keyword>
<proteinExistence type="predicted"/>
<evidence type="ECO:0000313" key="3">
    <source>
        <dbReference type="Proteomes" id="UP000593574"/>
    </source>
</evidence>
<dbReference type="CDD" id="cd06222">
    <property type="entry name" value="RNase_H_like"/>
    <property type="match status" value="1"/>
</dbReference>
<dbReference type="AlphaFoldDB" id="A0A7J9AZ22"/>
<dbReference type="SUPFAM" id="SSF53098">
    <property type="entry name" value="Ribonuclease H-like"/>
    <property type="match status" value="1"/>
</dbReference>
<dbReference type="Proteomes" id="UP000593574">
    <property type="component" value="Unassembled WGS sequence"/>
</dbReference>
<dbReference type="Gene3D" id="3.30.420.10">
    <property type="entry name" value="Ribonuclease H-like superfamily/Ribonuclease H"/>
    <property type="match status" value="1"/>
</dbReference>
<sequence>MDAYCPLCKYELEDANHLVWSYDILQQVWALLSVKIPLFDESTSNKLCFANMFSAADDQQRRIIVISIWSLWFHRNKIVHEGIKFSMQTVLGFIRGYEQDICRSRMLLYPTLRATVKGIWRPPDPGVIKLNFEASFVKKEKTATTAVLARNDTGEIVGAETYLFADIANAFVAEARACERALIFTSSMCWRRLIVEGDSLTVIKNIQKEGKDKSVIRLITHHIYNLGMCFEAISYLAVPRIANEAAHTLAMEGRKQKVCGSWVHGVPESVRLAALKDRSAWF</sequence>
<dbReference type="InterPro" id="IPR002156">
    <property type="entry name" value="RNaseH_domain"/>
</dbReference>
<dbReference type="InterPro" id="IPR044730">
    <property type="entry name" value="RNase_H-like_dom_plant"/>
</dbReference>
<feature type="domain" description="RNase H type-1" evidence="1">
    <location>
        <begin position="131"/>
        <end position="251"/>
    </location>
</feature>
<dbReference type="EMBL" id="JABEZV010436789">
    <property type="protein sequence ID" value="MBA0729337.1"/>
    <property type="molecule type" value="Genomic_DNA"/>
</dbReference>
<reference evidence="2 3" key="1">
    <citation type="journal article" date="2019" name="Genome Biol. Evol.">
        <title>Insights into the evolution of the New World diploid cottons (Gossypium, subgenus Houzingenia) based on genome sequencing.</title>
        <authorList>
            <person name="Grover C.E."/>
            <person name="Arick M.A. 2nd"/>
            <person name="Thrash A."/>
            <person name="Conover J.L."/>
            <person name="Sanders W.S."/>
            <person name="Peterson D.G."/>
            <person name="Frelichowski J.E."/>
            <person name="Scheffler J.A."/>
            <person name="Scheffler B.E."/>
            <person name="Wendel J.F."/>
        </authorList>
    </citation>
    <scope>NUCLEOTIDE SEQUENCE [LARGE SCALE GENOMIC DNA]</scope>
    <source>
        <strain evidence="2">4</strain>
        <tissue evidence="2">Leaf</tissue>
    </source>
</reference>
<dbReference type="PANTHER" id="PTHR47074">
    <property type="entry name" value="BNAC02G40300D PROTEIN"/>
    <property type="match status" value="1"/>
</dbReference>
<dbReference type="Pfam" id="PF13456">
    <property type="entry name" value="RVT_3"/>
    <property type="match status" value="1"/>
</dbReference>
<dbReference type="InterPro" id="IPR036397">
    <property type="entry name" value="RNaseH_sf"/>
</dbReference>
<dbReference type="PANTHER" id="PTHR47074:SF61">
    <property type="entry name" value="RNASE H TYPE-1 DOMAIN-CONTAINING PROTEIN"/>
    <property type="match status" value="1"/>
</dbReference>